<name>A0A0D2J1G3_9BACT</name>
<gene>
    <name evidence="14" type="ORF">X474_21245</name>
</gene>
<dbReference type="EMBL" id="AZAC01000035">
    <property type="protein sequence ID" value="KIX12029.1"/>
    <property type="molecule type" value="Genomic_DNA"/>
</dbReference>
<dbReference type="PATRIC" id="fig|1429043.3.peg.4504"/>
<dbReference type="InterPro" id="IPR011005">
    <property type="entry name" value="Dihydropteroate_synth-like_sf"/>
</dbReference>
<dbReference type="FunCoup" id="A0A0D2J1G3">
    <property type="interactions" value="500"/>
</dbReference>
<evidence type="ECO:0000256" key="3">
    <source>
        <dbReference type="ARBA" id="ARBA00004763"/>
    </source>
</evidence>
<dbReference type="CDD" id="cd00739">
    <property type="entry name" value="DHPS"/>
    <property type="match status" value="1"/>
</dbReference>
<dbReference type="PROSITE" id="PS00792">
    <property type="entry name" value="DHPS_1"/>
    <property type="match status" value="1"/>
</dbReference>
<dbReference type="STRING" id="1429043.X474_21245"/>
<evidence type="ECO:0000256" key="12">
    <source>
        <dbReference type="RuleBase" id="RU361205"/>
    </source>
</evidence>
<evidence type="ECO:0000259" key="13">
    <source>
        <dbReference type="PROSITE" id="PS50972"/>
    </source>
</evidence>
<sequence>MWTTPRRPEIQIELPHQRVMTLGAKTVIMGVLNVTPDSFSDGGLFFNTEKAVEQGLTMEAQQTGILDIGGESTRPGAEPVSAKDETDRVVPVIRSLAEKSKALLSIDTFKAEVAAKAIENGAHIINDITAGQGDPEMLSLAAETEAGLVLMHMQGTPRTMQKDPHYGDVVAEVKEYLLDRAQAALEAGVAKERIIIDPGIGFGKSLEHNLLLLRHLDELCSLGYPLLLGASRKTFIGHLTGRPPEERLWGTLGVHVLGAAMGAAIVRVHDPAPVSEALCVTDAVMAAR</sequence>
<comment type="cofactor">
    <cofactor evidence="2 12">
        <name>Mg(2+)</name>
        <dbReference type="ChEBI" id="CHEBI:18420"/>
    </cofactor>
</comment>
<dbReference type="GO" id="GO:0005829">
    <property type="term" value="C:cytosol"/>
    <property type="evidence" value="ECO:0007669"/>
    <property type="project" value="TreeGrafter"/>
</dbReference>
<dbReference type="EC" id="2.5.1.15" evidence="5 12"/>
<evidence type="ECO:0000313" key="15">
    <source>
        <dbReference type="Proteomes" id="UP000032233"/>
    </source>
</evidence>
<evidence type="ECO:0000256" key="4">
    <source>
        <dbReference type="ARBA" id="ARBA00009503"/>
    </source>
</evidence>
<evidence type="ECO:0000256" key="6">
    <source>
        <dbReference type="ARBA" id="ARBA00016919"/>
    </source>
</evidence>
<reference evidence="14 15" key="1">
    <citation type="submission" date="2013-11" db="EMBL/GenBank/DDBJ databases">
        <title>Metagenomic analysis of a methanogenic consortium involved in long chain n-alkane degradation.</title>
        <authorList>
            <person name="Davidova I.A."/>
            <person name="Callaghan A.V."/>
            <person name="Wawrik B."/>
            <person name="Pruitt S."/>
            <person name="Marks C."/>
            <person name="Duncan K.E."/>
            <person name="Suflita J.M."/>
        </authorList>
    </citation>
    <scope>NUCLEOTIDE SEQUENCE [LARGE SCALE GENOMIC DNA]</scope>
    <source>
        <strain evidence="14 15">SPR</strain>
    </source>
</reference>
<dbReference type="Gene3D" id="3.20.20.20">
    <property type="entry name" value="Dihydropteroate synthase-like"/>
    <property type="match status" value="1"/>
</dbReference>
<evidence type="ECO:0000256" key="8">
    <source>
        <dbReference type="ARBA" id="ARBA00022723"/>
    </source>
</evidence>
<keyword evidence="15" id="KW-1185">Reference proteome</keyword>
<dbReference type="UniPathway" id="UPA00077">
    <property type="reaction ID" value="UER00156"/>
</dbReference>
<evidence type="ECO:0000256" key="2">
    <source>
        <dbReference type="ARBA" id="ARBA00001946"/>
    </source>
</evidence>
<comment type="pathway">
    <text evidence="3 12">Cofactor biosynthesis; tetrahydrofolate biosynthesis; 7,8-dihydrofolate from 2-amino-4-hydroxy-6-hydroxymethyl-7,8-dihydropteridine diphosphate and 4-aminobenzoate: step 1/2.</text>
</comment>
<accession>A0A0D2J1G3</accession>
<dbReference type="PROSITE" id="PS50972">
    <property type="entry name" value="PTERIN_BINDING"/>
    <property type="match status" value="1"/>
</dbReference>
<evidence type="ECO:0000256" key="9">
    <source>
        <dbReference type="ARBA" id="ARBA00022842"/>
    </source>
</evidence>
<dbReference type="OrthoDB" id="9811744at2"/>
<keyword evidence="9 12" id="KW-0460">Magnesium</keyword>
<dbReference type="FunFam" id="3.20.20.20:FF:000006">
    <property type="entry name" value="Dihydropteroate synthase"/>
    <property type="match status" value="1"/>
</dbReference>
<protein>
    <recommendedName>
        <fullName evidence="6 12">Dihydropteroate synthase</fullName>
        <shortName evidence="12">DHPS</shortName>
        <ecNumber evidence="5 12">2.5.1.15</ecNumber>
    </recommendedName>
    <alternativeName>
        <fullName evidence="11 12">Dihydropteroate pyrophosphorylase</fullName>
    </alternativeName>
</protein>
<dbReference type="InterPro" id="IPR006390">
    <property type="entry name" value="DHP_synth_dom"/>
</dbReference>
<comment type="caution">
    <text evidence="14">The sequence shown here is derived from an EMBL/GenBank/DDBJ whole genome shotgun (WGS) entry which is preliminary data.</text>
</comment>
<dbReference type="InterPro" id="IPR000489">
    <property type="entry name" value="Pterin-binding_dom"/>
</dbReference>
<evidence type="ECO:0000313" key="14">
    <source>
        <dbReference type="EMBL" id="KIX12029.1"/>
    </source>
</evidence>
<comment type="function">
    <text evidence="12">Catalyzes the condensation of para-aminobenzoate (pABA) with 6-hydroxymethyl-7,8-dihydropterin diphosphate (DHPt-PP) to form 7,8-dihydropteroate (H2Pte), the immediate precursor of folate derivatives.</text>
</comment>
<dbReference type="PANTHER" id="PTHR20941">
    <property type="entry name" value="FOLATE SYNTHESIS PROTEINS"/>
    <property type="match status" value="1"/>
</dbReference>
<dbReference type="Pfam" id="PF00809">
    <property type="entry name" value="Pterin_bind"/>
    <property type="match status" value="1"/>
</dbReference>
<feature type="domain" description="Pterin-binding" evidence="13">
    <location>
        <begin position="26"/>
        <end position="279"/>
    </location>
</feature>
<dbReference type="AlphaFoldDB" id="A0A0D2J1G3"/>
<dbReference type="Proteomes" id="UP000032233">
    <property type="component" value="Unassembled WGS sequence"/>
</dbReference>
<dbReference type="PANTHER" id="PTHR20941:SF1">
    <property type="entry name" value="FOLIC ACID SYNTHESIS PROTEIN FOL1"/>
    <property type="match status" value="1"/>
</dbReference>
<dbReference type="GO" id="GO:0046872">
    <property type="term" value="F:metal ion binding"/>
    <property type="evidence" value="ECO:0007669"/>
    <property type="project" value="UniProtKB-KW"/>
</dbReference>
<proteinExistence type="inferred from homology"/>
<dbReference type="InParanoid" id="A0A0D2J1G3"/>
<evidence type="ECO:0000256" key="5">
    <source>
        <dbReference type="ARBA" id="ARBA00012458"/>
    </source>
</evidence>
<evidence type="ECO:0000256" key="7">
    <source>
        <dbReference type="ARBA" id="ARBA00022679"/>
    </source>
</evidence>
<organism evidence="14 15">
    <name type="scientific">Dethiosulfatarculus sandiegensis</name>
    <dbReference type="NCBI Taxonomy" id="1429043"/>
    <lineage>
        <taxon>Bacteria</taxon>
        <taxon>Pseudomonadati</taxon>
        <taxon>Thermodesulfobacteriota</taxon>
        <taxon>Desulfarculia</taxon>
        <taxon>Desulfarculales</taxon>
        <taxon>Desulfarculaceae</taxon>
        <taxon>Dethiosulfatarculus</taxon>
    </lineage>
</organism>
<dbReference type="InterPro" id="IPR045031">
    <property type="entry name" value="DHP_synth-like"/>
</dbReference>
<evidence type="ECO:0000256" key="11">
    <source>
        <dbReference type="ARBA" id="ARBA00030193"/>
    </source>
</evidence>
<keyword evidence="10 12" id="KW-0289">Folate biosynthesis</keyword>
<keyword evidence="8 12" id="KW-0479">Metal-binding</keyword>
<comment type="similarity">
    <text evidence="4 12">Belongs to the DHPS family.</text>
</comment>
<comment type="catalytic activity">
    <reaction evidence="1">
        <text>(7,8-dihydropterin-6-yl)methyl diphosphate + 4-aminobenzoate = 7,8-dihydropteroate + diphosphate</text>
        <dbReference type="Rhea" id="RHEA:19949"/>
        <dbReference type="ChEBI" id="CHEBI:17836"/>
        <dbReference type="ChEBI" id="CHEBI:17839"/>
        <dbReference type="ChEBI" id="CHEBI:33019"/>
        <dbReference type="ChEBI" id="CHEBI:72950"/>
        <dbReference type="EC" id="2.5.1.15"/>
    </reaction>
</comment>
<keyword evidence="7 12" id="KW-0808">Transferase</keyword>
<dbReference type="SUPFAM" id="SSF51717">
    <property type="entry name" value="Dihydropteroate synthetase-like"/>
    <property type="match status" value="1"/>
</dbReference>
<dbReference type="GO" id="GO:0046656">
    <property type="term" value="P:folic acid biosynthetic process"/>
    <property type="evidence" value="ECO:0007669"/>
    <property type="project" value="UniProtKB-KW"/>
</dbReference>
<evidence type="ECO:0000256" key="10">
    <source>
        <dbReference type="ARBA" id="ARBA00022909"/>
    </source>
</evidence>
<dbReference type="NCBIfam" id="TIGR01496">
    <property type="entry name" value="DHPS"/>
    <property type="match status" value="1"/>
</dbReference>
<dbReference type="GO" id="GO:0046654">
    <property type="term" value="P:tetrahydrofolate biosynthetic process"/>
    <property type="evidence" value="ECO:0007669"/>
    <property type="project" value="UniProtKB-UniPathway"/>
</dbReference>
<dbReference type="GO" id="GO:0004156">
    <property type="term" value="F:dihydropteroate synthase activity"/>
    <property type="evidence" value="ECO:0007669"/>
    <property type="project" value="UniProtKB-EC"/>
</dbReference>
<evidence type="ECO:0000256" key="1">
    <source>
        <dbReference type="ARBA" id="ARBA00000012"/>
    </source>
</evidence>